<dbReference type="KEGG" id="seo:STM14_2455"/>
<evidence type="ECO:0000313" key="2">
    <source>
        <dbReference type="Proteomes" id="UP000002695"/>
    </source>
</evidence>
<gene>
    <name evidence="1" type="ordered locus">STM14_2455</name>
</gene>
<protein>
    <recommendedName>
        <fullName evidence="3">Phage protein</fullName>
    </recommendedName>
</protein>
<evidence type="ECO:0000313" key="1">
    <source>
        <dbReference type="EMBL" id="ACY88905.1"/>
    </source>
</evidence>
<name>A0A0F6B316_SALT1</name>
<organism evidence="1 2">
    <name type="scientific">Salmonella typhimurium (strain 14028s / SGSC 2262)</name>
    <dbReference type="NCBI Taxonomy" id="588858"/>
    <lineage>
        <taxon>Bacteria</taxon>
        <taxon>Pseudomonadati</taxon>
        <taxon>Pseudomonadota</taxon>
        <taxon>Gammaproteobacteria</taxon>
        <taxon>Enterobacterales</taxon>
        <taxon>Enterobacteriaceae</taxon>
        <taxon>Salmonella</taxon>
    </lineage>
</organism>
<dbReference type="RefSeq" id="WP_001292890.1">
    <property type="nucleotide sequence ID" value="NC_016856.1"/>
</dbReference>
<dbReference type="AlphaFoldDB" id="A0A0F6B316"/>
<evidence type="ECO:0008006" key="3">
    <source>
        <dbReference type="Google" id="ProtNLM"/>
    </source>
</evidence>
<dbReference type="EMBL" id="CP001363">
    <property type="protein sequence ID" value="ACY88905.1"/>
    <property type="molecule type" value="Genomic_DNA"/>
</dbReference>
<keyword evidence="2" id="KW-1185">Reference proteome</keyword>
<dbReference type="BioCyc" id="SENT588858:STM14_RS11035-MONOMER"/>
<dbReference type="HOGENOM" id="CLU_165572_0_0_6"/>
<proteinExistence type="predicted"/>
<reference evidence="1 2" key="1">
    <citation type="journal article" date="2010" name="J. Bacteriol.">
        <title>Short-term signatures of evolutionary change in the Salmonella enterica serovar typhimurium 14028 genome.</title>
        <authorList>
            <person name="Jarvik T."/>
            <person name="Smillie C."/>
            <person name="Groisman E.A."/>
            <person name="Ochman H."/>
        </authorList>
    </citation>
    <scope>NUCLEOTIDE SEQUENCE [LARGE SCALE GENOMIC DNA]</scope>
    <source>
        <strain evidence="2">14028s / SGSC 2262</strain>
    </source>
</reference>
<dbReference type="Proteomes" id="UP000002695">
    <property type="component" value="Chromosome"/>
</dbReference>
<sequence>MSELNYEAIGRCKILNEKIKALHAERMKAIGDLRSSVYSLHQKGDINRVPPELVEFDPQSLTDLVEKVSHYDSELMRAVHEYNNWCAEAGEKPVKLIKLD</sequence>
<accession>A0A0F6B316</accession>